<evidence type="ECO:0000313" key="6">
    <source>
        <dbReference type="Proteomes" id="UP000038045"/>
    </source>
</evidence>
<comment type="similarity">
    <text evidence="2">Belongs to the nematode transthyretin-like family.</text>
</comment>
<evidence type="ECO:0000256" key="2">
    <source>
        <dbReference type="ARBA" id="ARBA00010112"/>
    </source>
</evidence>
<dbReference type="WBParaSite" id="PTRK_0001394300.1">
    <property type="protein sequence ID" value="PTRK_0001394300.1"/>
    <property type="gene ID" value="PTRK_0001394300"/>
</dbReference>
<dbReference type="InterPro" id="IPR038479">
    <property type="entry name" value="Transthyretin-like_sf"/>
</dbReference>
<feature type="signal peptide" evidence="5">
    <location>
        <begin position="1"/>
        <end position="19"/>
    </location>
</feature>
<dbReference type="PANTHER" id="PTHR21700:SF30">
    <property type="entry name" value="TRANSTHYRETIN-LIKE FAMILY PROTEIN"/>
    <property type="match status" value="1"/>
</dbReference>
<name>A0A0N4ZYS6_PARTI</name>
<reference evidence="7" key="1">
    <citation type="submission" date="2017-02" db="UniProtKB">
        <authorList>
            <consortium name="WormBaseParasite"/>
        </authorList>
    </citation>
    <scope>IDENTIFICATION</scope>
</reference>
<proteinExistence type="inferred from homology"/>
<dbReference type="GO" id="GO:0005576">
    <property type="term" value="C:extracellular region"/>
    <property type="evidence" value="ECO:0007669"/>
    <property type="project" value="UniProtKB-SubCell"/>
</dbReference>
<evidence type="ECO:0000256" key="5">
    <source>
        <dbReference type="SAM" id="SignalP"/>
    </source>
</evidence>
<dbReference type="GO" id="GO:0009986">
    <property type="term" value="C:cell surface"/>
    <property type="evidence" value="ECO:0007669"/>
    <property type="project" value="InterPro"/>
</dbReference>
<evidence type="ECO:0000313" key="7">
    <source>
        <dbReference type="WBParaSite" id="PTRK_0001394300.1"/>
    </source>
</evidence>
<dbReference type="Gene3D" id="2.60.40.3330">
    <property type="match status" value="1"/>
</dbReference>
<keyword evidence="4 5" id="KW-0732">Signal</keyword>
<sequence>MNIITSLIFLLSIIRSCYFYKQEITTTGLILCNKKRAVGVQVFLKETDTFDPDDTLDATVTDFEGKFKLYGIEDEIKSIKPYIQIVHKCEVSDIICNRTTIYNIDKKHVGGEFDFEYINLKIKGHSDYETC</sequence>
<dbReference type="InterPro" id="IPR001534">
    <property type="entry name" value="Transthyretin-like"/>
</dbReference>
<protein>
    <submittedName>
        <fullName evidence="7">Transthyretin-like family-containing protein</fullName>
    </submittedName>
</protein>
<keyword evidence="3" id="KW-0964">Secreted</keyword>
<organism evidence="6 7">
    <name type="scientific">Parastrongyloides trichosuri</name>
    <name type="common">Possum-specific nematode worm</name>
    <dbReference type="NCBI Taxonomy" id="131310"/>
    <lineage>
        <taxon>Eukaryota</taxon>
        <taxon>Metazoa</taxon>
        <taxon>Ecdysozoa</taxon>
        <taxon>Nematoda</taxon>
        <taxon>Chromadorea</taxon>
        <taxon>Rhabditida</taxon>
        <taxon>Tylenchina</taxon>
        <taxon>Panagrolaimomorpha</taxon>
        <taxon>Strongyloidoidea</taxon>
        <taxon>Strongyloididae</taxon>
        <taxon>Parastrongyloides</taxon>
    </lineage>
</organism>
<dbReference type="Pfam" id="PF01060">
    <property type="entry name" value="TTR-52"/>
    <property type="match status" value="1"/>
</dbReference>
<keyword evidence="6" id="KW-1185">Reference proteome</keyword>
<evidence type="ECO:0000256" key="3">
    <source>
        <dbReference type="ARBA" id="ARBA00022525"/>
    </source>
</evidence>
<evidence type="ECO:0000256" key="1">
    <source>
        <dbReference type="ARBA" id="ARBA00004613"/>
    </source>
</evidence>
<dbReference type="PANTHER" id="PTHR21700">
    <property type="entry name" value="TRANSTHYRETIN-LIKE FAMILY PROTEIN-RELATED"/>
    <property type="match status" value="1"/>
</dbReference>
<feature type="chain" id="PRO_5005892402" evidence="5">
    <location>
        <begin position="20"/>
        <end position="131"/>
    </location>
</feature>
<accession>A0A0N4ZYS6</accession>
<evidence type="ECO:0000256" key="4">
    <source>
        <dbReference type="ARBA" id="ARBA00022729"/>
    </source>
</evidence>
<comment type="subcellular location">
    <subcellularLocation>
        <location evidence="1">Secreted</location>
    </subcellularLocation>
</comment>
<dbReference type="Proteomes" id="UP000038045">
    <property type="component" value="Unplaced"/>
</dbReference>
<dbReference type="AlphaFoldDB" id="A0A0N4ZYS6"/>